<keyword evidence="2" id="KW-0560">Oxidoreductase</keyword>
<reference evidence="4 5" key="1">
    <citation type="submission" date="2021-08" db="EMBL/GenBank/DDBJ databases">
        <authorList>
            <person name="Tuo L."/>
        </authorList>
    </citation>
    <scope>NUCLEOTIDE SEQUENCE [LARGE SCALE GENOMIC DNA]</scope>
    <source>
        <strain evidence="4 5">JCM 31229</strain>
    </source>
</reference>
<evidence type="ECO:0000256" key="2">
    <source>
        <dbReference type="ARBA" id="ARBA00023002"/>
    </source>
</evidence>
<evidence type="ECO:0000313" key="5">
    <source>
        <dbReference type="Proteomes" id="UP000706039"/>
    </source>
</evidence>
<sequence length="325" mass="33899">MSDAWRLIVREPGTADAIICEDIDLPAPGPGEVRIRNQAVGVNFIDIYYRTGLYPAPSPILMGTEGAGIVEAVGEDVTDFTPGDRVAYFAKRGSYATHVVADAVRSFPLPDTLDSETAAAALLKGLTAWSLVERCARVEPSQSVLVHAAAGGVGSILVQWLKAVGAHVIAHSGSPEKAAVATRLGADVSLHGGFDDLAAAVRAATDGRGVHAVLDGVGKDSWDASLASVAKRGIIVSYGNASGPVPPVAPLVLGRAGSVFLNRPTVYDWIELPADRAQGWSRLTQMLASGAVKIEIGQRYPLSDAAEAHRALESRKTVGATVLLP</sequence>
<dbReference type="Gene3D" id="3.90.180.10">
    <property type="entry name" value="Medium-chain alcohol dehydrogenases, catalytic domain"/>
    <property type="match status" value="1"/>
</dbReference>
<dbReference type="EMBL" id="JAINVV010000009">
    <property type="protein sequence ID" value="MBY8824727.1"/>
    <property type="molecule type" value="Genomic_DNA"/>
</dbReference>
<dbReference type="PANTHER" id="PTHR48106:SF13">
    <property type="entry name" value="QUINONE OXIDOREDUCTASE-RELATED"/>
    <property type="match status" value="1"/>
</dbReference>
<protein>
    <submittedName>
        <fullName evidence="4">Quinone oxidoreductase</fullName>
    </submittedName>
</protein>
<dbReference type="InterPro" id="IPR011032">
    <property type="entry name" value="GroES-like_sf"/>
</dbReference>
<gene>
    <name evidence="4" type="ORF">K7G82_20655</name>
</gene>
<dbReference type="PANTHER" id="PTHR48106">
    <property type="entry name" value="QUINONE OXIDOREDUCTASE PIG3-RELATED"/>
    <property type="match status" value="1"/>
</dbReference>
<proteinExistence type="predicted"/>
<dbReference type="InterPro" id="IPR036291">
    <property type="entry name" value="NAD(P)-bd_dom_sf"/>
</dbReference>
<dbReference type="CDD" id="cd05286">
    <property type="entry name" value="QOR2"/>
    <property type="match status" value="1"/>
</dbReference>
<keyword evidence="1" id="KW-0521">NADP</keyword>
<dbReference type="InterPro" id="IPR002364">
    <property type="entry name" value="Quin_OxRdtase/zeta-crystal_CS"/>
</dbReference>
<evidence type="ECO:0000256" key="1">
    <source>
        <dbReference type="ARBA" id="ARBA00022857"/>
    </source>
</evidence>
<dbReference type="InterPro" id="IPR020843">
    <property type="entry name" value="ER"/>
</dbReference>
<dbReference type="SUPFAM" id="SSF51735">
    <property type="entry name" value="NAD(P)-binding Rossmann-fold domains"/>
    <property type="match status" value="1"/>
</dbReference>
<dbReference type="InterPro" id="IPR047618">
    <property type="entry name" value="QOR-like"/>
</dbReference>
<name>A0ABS7PTR9_9SPHN</name>
<evidence type="ECO:0000259" key="3">
    <source>
        <dbReference type="SMART" id="SM00829"/>
    </source>
</evidence>
<dbReference type="Pfam" id="PF00107">
    <property type="entry name" value="ADH_zinc_N"/>
    <property type="match status" value="1"/>
</dbReference>
<dbReference type="PROSITE" id="PS01162">
    <property type="entry name" value="QOR_ZETA_CRYSTAL"/>
    <property type="match status" value="1"/>
</dbReference>
<dbReference type="RefSeq" id="WP_222991798.1">
    <property type="nucleotide sequence ID" value="NZ_JAINVV010000009.1"/>
</dbReference>
<feature type="domain" description="Enoyl reductase (ER)" evidence="3">
    <location>
        <begin position="13"/>
        <end position="323"/>
    </location>
</feature>
<dbReference type="Pfam" id="PF08240">
    <property type="entry name" value="ADH_N"/>
    <property type="match status" value="1"/>
</dbReference>
<evidence type="ECO:0000313" key="4">
    <source>
        <dbReference type="EMBL" id="MBY8824727.1"/>
    </source>
</evidence>
<dbReference type="Gene3D" id="3.40.50.720">
    <property type="entry name" value="NAD(P)-binding Rossmann-like Domain"/>
    <property type="match status" value="1"/>
</dbReference>
<keyword evidence="5" id="KW-1185">Reference proteome</keyword>
<dbReference type="SMART" id="SM00829">
    <property type="entry name" value="PKS_ER"/>
    <property type="match status" value="1"/>
</dbReference>
<dbReference type="SUPFAM" id="SSF50129">
    <property type="entry name" value="GroES-like"/>
    <property type="match status" value="1"/>
</dbReference>
<organism evidence="4 5">
    <name type="scientific">Sphingomonas colocasiae</name>
    <dbReference type="NCBI Taxonomy" id="1848973"/>
    <lineage>
        <taxon>Bacteria</taxon>
        <taxon>Pseudomonadati</taxon>
        <taxon>Pseudomonadota</taxon>
        <taxon>Alphaproteobacteria</taxon>
        <taxon>Sphingomonadales</taxon>
        <taxon>Sphingomonadaceae</taxon>
        <taxon>Sphingomonas</taxon>
    </lineage>
</organism>
<dbReference type="InterPro" id="IPR013149">
    <property type="entry name" value="ADH-like_C"/>
</dbReference>
<comment type="caution">
    <text evidence="4">The sequence shown here is derived from an EMBL/GenBank/DDBJ whole genome shotgun (WGS) entry which is preliminary data.</text>
</comment>
<dbReference type="Proteomes" id="UP000706039">
    <property type="component" value="Unassembled WGS sequence"/>
</dbReference>
<dbReference type="InterPro" id="IPR013154">
    <property type="entry name" value="ADH-like_N"/>
</dbReference>
<accession>A0ABS7PTR9</accession>